<gene>
    <name evidence="1" type="ORF">OSJNBa0035G04.7</name>
    <name evidence="2" type="ORF">OSJNBb0051H02.24</name>
</gene>
<evidence type="ECO:0000313" key="1">
    <source>
        <dbReference type="EMBL" id="BAD36366.1"/>
    </source>
</evidence>
<organism evidence="2 3">
    <name type="scientific">Oryza sativa subsp. japonica</name>
    <name type="common">Rice</name>
    <dbReference type="NCBI Taxonomy" id="39947"/>
    <lineage>
        <taxon>Eukaryota</taxon>
        <taxon>Viridiplantae</taxon>
        <taxon>Streptophyta</taxon>
        <taxon>Embryophyta</taxon>
        <taxon>Tracheophyta</taxon>
        <taxon>Spermatophyta</taxon>
        <taxon>Magnoliopsida</taxon>
        <taxon>Liliopsida</taxon>
        <taxon>Poales</taxon>
        <taxon>Poaceae</taxon>
        <taxon>BOP clade</taxon>
        <taxon>Oryzoideae</taxon>
        <taxon>Oryzeae</taxon>
        <taxon>Oryzinae</taxon>
        <taxon>Oryza</taxon>
        <taxon>Oryza sativa</taxon>
    </lineage>
</organism>
<reference evidence="3" key="4">
    <citation type="journal article" date="2008" name="Nucleic Acids Res.">
        <title>The rice annotation project database (RAP-DB): 2008 update.</title>
        <authorList>
            <consortium name="The rice annotation project (RAP)"/>
        </authorList>
    </citation>
    <scope>GENOME REANNOTATION</scope>
    <source>
        <strain evidence="3">cv. Nipponbare</strain>
    </source>
</reference>
<dbReference type="EMBL" id="AP005780">
    <property type="protein sequence ID" value="BAD36384.1"/>
    <property type="molecule type" value="Genomic_DNA"/>
</dbReference>
<reference evidence="3" key="3">
    <citation type="journal article" date="2005" name="Nature">
        <title>The map-based sequence of the rice genome.</title>
        <authorList>
            <consortium name="International rice genome sequencing project (IRGSP)"/>
            <person name="Matsumoto T."/>
            <person name="Wu J."/>
            <person name="Kanamori H."/>
            <person name="Katayose Y."/>
            <person name="Fujisawa M."/>
            <person name="Namiki N."/>
            <person name="Mizuno H."/>
            <person name="Yamamoto K."/>
            <person name="Antonio B.A."/>
            <person name="Baba T."/>
            <person name="Sakata K."/>
            <person name="Nagamura Y."/>
            <person name="Aoki H."/>
            <person name="Arikawa K."/>
            <person name="Arita K."/>
            <person name="Bito T."/>
            <person name="Chiden Y."/>
            <person name="Fujitsuka N."/>
            <person name="Fukunaka R."/>
            <person name="Hamada M."/>
            <person name="Harada C."/>
            <person name="Hayashi A."/>
            <person name="Hijishita S."/>
            <person name="Honda M."/>
            <person name="Hosokawa S."/>
            <person name="Ichikawa Y."/>
            <person name="Idonuma A."/>
            <person name="Iijima M."/>
            <person name="Ikeda M."/>
            <person name="Ikeno M."/>
            <person name="Ito K."/>
            <person name="Ito S."/>
            <person name="Ito T."/>
            <person name="Ito Y."/>
            <person name="Ito Y."/>
            <person name="Iwabuchi A."/>
            <person name="Kamiya K."/>
            <person name="Karasawa W."/>
            <person name="Kurita K."/>
            <person name="Katagiri S."/>
            <person name="Kikuta A."/>
            <person name="Kobayashi H."/>
            <person name="Kobayashi N."/>
            <person name="Machita K."/>
            <person name="Maehara T."/>
            <person name="Masukawa M."/>
            <person name="Mizubayashi T."/>
            <person name="Mukai Y."/>
            <person name="Nagasaki H."/>
            <person name="Nagata Y."/>
            <person name="Naito S."/>
            <person name="Nakashima M."/>
            <person name="Nakama Y."/>
            <person name="Nakamichi Y."/>
            <person name="Nakamura M."/>
            <person name="Meguro A."/>
            <person name="Negishi M."/>
            <person name="Ohta I."/>
            <person name="Ohta T."/>
            <person name="Okamoto M."/>
            <person name="Ono N."/>
            <person name="Saji S."/>
            <person name="Sakaguchi M."/>
            <person name="Sakai K."/>
            <person name="Shibata M."/>
            <person name="Shimokawa T."/>
            <person name="Song J."/>
            <person name="Takazaki Y."/>
            <person name="Terasawa K."/>
            <person name="Tsugane M."/>
            <person name="Tsuji K."/>
            <person name="Ueda S."/>
            <person name="Waki K."/>
            <person name="Yamagata H."/>
            <person name="Yamamoto M."/>
            <person name="Yamamoto S."/>
            <person name="Yamane H."/>
            <person name="Yoshiki S."/>
            <person name="Yoshihara R."/>
            <person name="Yukawa K."/>
            <person name="Zhong H."/>
            <person name="Yano M."/>
            <person name="Yuan Q."/>
            <person name="Ouyang S."/>
            <person name="Liu J."/>
            <person name="Jones K.M."/>
            <person name="Gansberger K."/>
            <person name="Moffat K."/>
            <person name="Hill J."/>
            <person name="Bera J."/>
            <person name="Fadrosh D."/>
            <person name="Jin S."/>
            <person name="Johri S."/>
            <person name="Kim M."/>
            <person name="Overton L."/>
            <person name="Reardon M."/>
            <person name="Tsitrin T."/>
            <person name="Vuong H."/>
            <person name="Weaver B."/>
            <person name="Ciecko A."/>
            <person name="Tallon L."/>
            <person name="Jackson J."/>
            <person name="Pai G."/>
            <person name="Aken S.V."/>
            <person name="Utterback T."/>
            <person name="Reidmuller S."/>
            <person name="Feldblyum T."/>
            <person name="Hsiao J."/>
            <person name="Zismann V."/>
            <person name="Iobst S."/>
            <person name="de Vazeille A.R."/>
            <person name="Buell C.R."/>
            <person name="Ying K."/>
            <person name="Li Y."/>
            <person name="Lu T."/>
            <person name="Huang Y."/>
            <person name="Zhao Q."/>
            <person name="Feng Q."/>
            <person name="Zhang L."/>
            <person name="Zhu J."/>
            <person name="Weng Q."/>
            <person name="Mu J."/>
            <person name="Lu Y."/>
            <person name="Fan D."/>
            <person name="Liu Y."/>
            <person name="Guan J."/>
            <person name="Zhang Y."/>
            <person name="Yu S."/>
            <person name="Liu X."/>
            <person name="Zhang Y."/>
            <person name="Hong G."/>
            <person name="Han B."/>
            <person name="Choisne N."/>
            <person name="Demange N."/>
            <person name="Orjeda G."/>
            <person name="Samain S."/>
            <person name="Cattolico L."/>
            <person name="Pelletier E."/>
            <person name="Couloux A."/>
            <person name="Segurens B."/>
            <person name="Wincker P."/>
            <person name="D'Hont A."/>
            <person name="Scarpelli C."/>
            <person name="Weissenbach J."/>
            <person name="Salanoubat M."/>
            <person name="Quetier F."/>
            <person name="Yu Y."/>
            <person name="Kim H.R."/>
            <person name="Rambo T."/>
            <person name="Currie J."/>
            <person name="Collura K."/>
            <person name="Luo M."/>
            <person name="Yang T."/>
            <person name="Ammiraju J.S.S."/>
            <person name="Engler F."/>
            <person name="Soderlund C."/>
            <person name="Wing R.A."/>
            <person name="Palmer L.E."/>
            <person name="de la Bastide M."/>
            <person name="Spiegel L."/>
            <person name="Nascimento L."/>
            <person name="Zutavern T."/>
            <person name="O'Shaughnessy A."/>
            <person name="Dike S."/>
            <person name="Dedhia N."/>
            <person name="Preston R."/>
            <person name="Balija V."/>
            <person name="McCombie W.R."/>
            <person name="Chow T."/>
            <person name="Chen H."/>
            <person name="Chung M."/>
            <person name="Chen C."/>
            <person name="Shaw J."/>
            <person name="Wu H."/>
            <person name="Hsiao K."/>
            <person name="Chao Y."/>
            <person name="Chu M."/>
            <person name="Cheng C."/>
            <person name="Hour A."/>
            <person name="Lee P."/>
            <person name="Lin S."/>
            <person name="Lin Y."/>
            <person name="Liou J."/>
            <person name="Liu S."/>
            <person name="Hsing Y."/>
            <person name="Raghuvanshi S."/>
            <person name="Mohanty A."/>
            <person name="Bharti A.K."/>
            <person name="Gaur A."/>
            <person name="Gupta V."/>
            <person name="Kumar D."/>
            <person name="Ravi V."/>
            <person name="Vij S."/>
            <person name="Kapur A."/>
            <person name="Khurana P."/>
            <person name="Khurana P."/>
            <person name="Khurana J.P."/>
            <person name="Tyagi A.K."/>
            <person name="Gaikwad K."/>
            <person name="Singh A."/>
            <person name="Dalal V."/>
            <person name="Srivastava S."/>
            <person name="Dixit A."/>
            <person name="Pal A.K."/>
            <person name="Ghazi I.A."/>
            <person name="Yadav M."/>
            <person name="Pandit A."/>
            <person name="Bhargava A."/>
            <person name="Sureshbabu K."/>
            <person name="Batra K."/>
            <person name="Sharma T.R."/>
            <person name="Mohapatra T."/>
            <person name="Singh N.K."/>
            <person name="Messing J."/>
            <person name="Nelson A.B."/>
            <person name="Fuks G."/>
            <person name="Kavchok S."/>
            <person name="Keizer G."/>
            <person name="Linton E."/>
            <person name="Llaca V."/>
            <person name="Song R."/>
            <person name="Tanyolac B."/>
            <person name="Young S."/>
            <person name="Ho-Il K."/>
            <person name="Hahn J.H."/>
            <person name="Sangsakoo G."/>
            <person name="Vanavichit A."/>
            <person name="de Mattos Luiz.A.T."/>
            <person name="Zimmer P.D."/>
            <person name="Malone G."/>
            <person name="Dellagostin O."/>
            <person name="de Oliveira A.C."/>
            <person name="Bevan M."/>
            <person name="Bancroft I."/>
            <person name="Minx P."/>
            <person name="Cordum H."/>
            <person name="Wilson R."/>
            <person name="Cheng Z."/>
            <person name="Jin W."/>
            <person name="Jiang J."/>
            <person name="Leong S.A."/>
            <person name="Iwama H."/>
            <person name="Gojobori T."/>
            <person name="Itoh T."/>
            <person name="Niimura Y."/>
            <person name="Fujii Y."/>
            <person name="Habara T."/>
            <person name="Sakai H."/>
            <person name="Sato Y."/>
            <person name="Wilson G."/>
            <person name="Kumar K."/>
            <person name="McCouch S."/>
            <person name="Juretic N."/>
            <person name="Hoen D."/>
            <person name="Wright S."/>
            <person name="Bruskiewich R."/>
            <person name="Bureau T."/>
            <person name="Miyao A."/>
            <person name="Hirochika H."/>
            <person name="Nishikawa T."/>
            <person name="Kadowaki K."/>
            <person name="Sugiura M."/>
            <person name="Burr B."/>
            <person name="Sasaki T."/>
        </authorList>
    </citation>
    <scope>NUCLEOTIDE SEQUENCE [LARGE SCALE GENOMIC DNA]</scope>
    <source>
        <strain evidence="3">cv. Nipponbare</strain>
    </source>
</reference>
<name>Q69M31_ORYSJ</name>
<dbReference type="AlphaFoldDB" id="Q69M31"/>
<dbReference type="EMBL" id="AP005767">
    <property type="protein sequence ID" value="BAD36366.1"/>
    <property type="molecule type" value="Genomic_DNA"/>
</dbReference>
<protein>
    <submittedName>
        <fullName evidence="2">Uncharacterized protein</fullName>
    </submittedName>
</protein>
<sequence>MDQQRGQRGVGADGGCGIVADGGGGGDVFLAAEGAASRMEGANGLEGVAALWDLSGDRGRDD</sequence>
<accession>Q69M31</accession>
<reference evidence="2" key="2">
    <citation type="submission" date="2002-09" db="EMBL/GenBank/DDBJ databases">
        <title>Oryza sativa nipponbare(GA3) genomic DNA, chromosome 9, BAC clone:OSJNBb0051H02.</title>
        <authorList>
            <person name="Sasaki T."/>
            <person name="Matsumoto T."/>
            <person name="Katayose Y."/>
        </authorList>
    </citation>
    <scope>NUCLEOTIDE SEQUENCE</scope>
</reference>
<dbReference type="Proteomes" id="UP000000763">
    <property type="component" value="Chromosome 9"/>
</dbReference>
<evidence type="ECO:0000313" key="3">
    <source>
        <dbReference type="Proteomes" id="UP000000763"/>
    </source>
</evidence>
<proteinExistence type="predicted"/>
<reference evidence="1" key="1">
    <citation type="submission" date="2002-09" db="EMBL/GenBank/DDBJ databases">
        <title>Oryza sativa nipponbare(GA3) genomic DNA, chromosome 9, BAC clone:OSJNBa0035G04.</title>
        <authorList>
            <person name="Sasaki T."/>
            <person name="Matsumoto T."/>
            <person name="Katayose Y."/>
        </authorList>
    </citation>
    <scope>NUCLEOTIDE SEQUENCE</scope>
</reference>
<evidence type="ECO:0000313" key="2">
    <source>
        <dbReference type="EMBL" id="BAD36384.1"/>
    </source>
</evidence>